<accession>A0A9X3WGG0</accession>
<evidence type="ECO:0000313" key="2">
    <source>
        <dbReference type="Proteomes" id="UP001145072"/>
    </source>
</evidence>
<organism evidence="1 2">
    <name type="scientific">Aquibacillus koreensis</name>
    <dbReference type="NCBI Taxonomy" id="279446"/>
    <lineage>
        <taxon>Bacteria</taxon>
        <taxon>Bacillati</taxon>
        <taxon>Bacillota</taxon>
        <taxon>Bacilli</taxon>
        <taxon>Bacillales</taxon>
        <taxon>Bacillaceae</taxon>
        <taxon>Aquibacillus</taxon>
    </lineage>
</organism>
<keyword evidence="2" id="KW-1185">Reference proteome</keyword>
<protein>
    <submittedName>
        <fullName evidence="1">Uncharacterized protein</fullName>
    </submittedName>
</protein>
<sequence length="118" mass="13449">MIQYKFSKGSKNQKIQCCLPSIDVKGDIESGERLEAIAFYKGRIKLTIGIEASFGMEVEDGYDYTGNYLSNGIECKTNLYTEDQIFHFGVIWIEPYTQENDHQTWYGADPAMTPSLKD</sequence>
<dbReference type="Proteomes" id="UP001145072">
    <property type="component" value="Unassembled WGS sequence"/>
</dbReference>
<evidence type="ECO:0000313" key="1">
    <source>
        <dbReference type="EMBL" id="MDC3419312.1"/>
    </source>
</evidence>
<comment type="caution">
    <text evidence="1">The sequence shown here is derived from an EMBL/GenBank/DDBJ whole genome shotgun (WGS) entry which is preliminary data.</text>
</comment>
<dbReference type="RefSeq" id="WP_259867292.1">
    <property type="nucleotide sequence ID" value="NZ_JAMQJZ010000001.1"/>
</dbReference>
<proteinExistence type="predicted"/>
<reference evidence="1" key="1">
    <citation type="submission" date="2022-06" db="EMBL/GenBank/DDBJ databases">
        <title>Aquibacillus sp. a new bacterium isolated from soil saline samples.</title>
        <authorList>
            <person name="Galisteo C."/>
            <person name="De La Haba R."/>
            <person name="Sanchez-Porro C."/>
            <person name="Ventosa A."/>
        </authorList>
    </citation>
    <scope>NUCLEOTIDE SEQUENCE</scope>
    <source>
        <strain evidence="1">JCM 12387</strain>
    </source>
</reference>
<dbReference type="EMBL" id="JAMQJZ010000001">
    <property type="protein sequence ID" value="MDC3419312.1"/>
    <property type="molecule type" value="Genomic_DNA"/>
</dbReference>
<name>A0A9X3WGG0_9BACI</name>
<gene>
    <name evidence="1" type="ORF">NC661_02820</name>
</gene>
<dbReference type="AlphaFoldDB" id="A0A9X3WGG0"/>